<evidence type="ECO:0008006" key="3">
    <source>
        <dbReference type="Google" id="ProtNLM"/>
    </source>
</evidence>
<keyword evidence="1" id="KW-0812">Transmembrane</keyword>
<reference evidence="2" key="1">
    <citation type="journal article" date="2014" name="Front. Microbiol.">
        <title>High frequency of phylogenetically diverse reductive dehalogenase-homologous genes in deep subseafloor sedimentary metagenomes.</title>
        <authorList>
            <person name="Kawai M."/>
            <person name="Futagami T."/>
            <person name="Toyoda A."/>
            <person name="Takaki Y."/>
            <person name="Nishi S."/>
            <person name="Hori S."/>
            <person name="Arai W."/>
            <person name="Tsubouchi T."/>
            <person name="Morono Y."/>
            <person name="Uchiyama I."/>
            <person name="Ito T."/>
            <person name="Fujiyama A."/>
            <person name="Inagaki F."/>
            <person name="Takami H."/>
        </authorList>
    </citation>
    <scope>NUCLEOTIDE SEQUENCE</scope>
    <source>
        <strain evidence="2">Expedition CK06-06</strain>
    </source>
</reference>
<evidence type="ECO:0000313" key="2">
    <source>
        <dbReference type="EMBL" id="GAH04950.1"/>
    </source>
</evidence>
<keyword evidence="1" id="KW-1133">Transmembrane helix</keyword>
<comment type="caution">
    <text evidence="2">The sequence shown here is derived from an EMBL/GenBank/DDBJ whole genome shotgun (WGS) entry which is preliminary data.</text>
</comment>
<protein>
    <recommendedName>
        <fullName evidence="3">Abortive infection protein</fullName>
    </recommendedName>
</protein>
<sequence>LLSAMVGFSFSKRFELPGFGDPRYFIPSIPFLLVLGTAMMALSYFLFDRYFFEISPLSYPKEVLYLISLPFKGAFSEEIILRLCLVTLSVGLLKSKGAGVVLVSTLASLFTIKYFHFFGIEFGFNYLFITQVLLSFSANLFLGYIFVTRGLLYSMSLKFLFGIKYVIVSWAMG</sequence>
<name>X1D9J7_9ZZZZ</name>
<feature type="transmembrane region" description="Helical" evidence="1">
    <location>
        <begin position="151"/>
        <end position="172"/>
    </location>
</feature>
<gene>
    <name evidence="2" type="ORF">S01H4_42372</name>
</gene>
<dbReference type="EMBL" id="BART01023260">
    <property type="protein sequence ID" value="GAH04950.1"/>
    <property type="molecule type" value="Genomic_DNA"/>
</dbReference>
<feature type="non-terminal residue" evidence="2">
    <location>
        <position position="1"/>
    </location>
</feature>
<feature type="transmembrane region" description="Helical" evidence="1">
    <location>
        <begin position="124"/>
        <end position="144"/>
    </location>
</feature>
<dbReference type="AlphaFoldDB" id="X1D9J7"/>
<organism evidence="2">
    <name type="scientific">marine sediment metagenome</name>
    <dbReference type="NCBI Taxonomy" id="412755"/>
    <lineage>
        <taxon>unclassified sequences</taxon>
        <taxon>metagenomes</taxon>
        <taxon>ecological metagenomes</taxon>
    </lineage>
</organism>
<evidence type="ECO:0000256" key="1">
    <source>
        <dbReference type="SAM" id="Phobius"/>
    </source>
</evidence>
<proteinExistence type="predicted"/>
<feature type="transmembrane region" description="Helical" evidence="1">
    <location>
        <begin position="98"/>
        <end position="118"/>
    </location>
</feature>
<accession>X1D9J7</accession>
<feature type="transmembrane region" description="Helical" evidence="1">
    <location>
        <begin position="24"/>
        <end position="47"/>
    </location>
</feature>
<keyword evidence="1" id="KW-0472">Membrane</keyword>